<evidence type="ECO:0000313" key="1">
    <source>
        <dbReference type="EMBL" id="AEJ81557.1"/>
    </source>
</evidence>
<name>G0YQD0_9CAUD</name>
<accession>G0YQD0</accession>
<sequence length="69" mass="7604">MKVFTNNKFTGRWPVGTAAVVVAPDQEAAAIMMMQCLEKMGMPQTIPEADMVELNTDIRTVLILADGEY</sequence>
<dbReference type="RefSeq" id="YP_007005774.1">
    <property type="nucleotide sequence ID" value="NC_019514.1"/>
</dbReference>
<evidence type="ECO:0000313" key="2">
    <source>
        <dbReference type="Proteomes" id="UP000008893"/>
    </source>
</evidence>
<dbReference type="Proteomes" id="UP000008893">
    <property type="component" value="Segment"/>
</dbReference>
<keyword evidence="2" id="KW-1185">Reference proteome</keyword>
<organism evidence="1 2">
    <name type="scientific">Erwinia phage vB_EamP-S6</name>
    <dbReference type="NCBI Taxonomy" id="1051675"/>
    <lineage>
        <taxon>Viruses</taxon>
        <taxon>Duplodnaviria</taxon>
        <taxon>Heunggongvirae</taxon>
        <taxon>Uroviricota</taxon>
        <taxon>Caudoviricetes</taxon>
        <taxon>Schitoviridae</taxon>
        <taxon>Waedenswilvirus</taxon>
        <taxon>Waedenswilvirus S6</taxon>
    </lineage>
</organism>
<reference evidence="1 2" key="1">
    <citation type="journal article" date="2011" name="Appl. Environ. Microbiol.">
        <title>Novel Virulent and Broad-Host-Range Erwinia amylovora Bacteriophages Reveal a High Degree of Mosaicism and a Relationship to Enterobacteriaceae Phages.</title>
        <authorList>
            <person name="Born Y."/>
            <person name="Fieseler L."/>
            <person name="Marazzi J."/>
            <person name="Lurz R."/>
            <person name="Duffy B."/>
            <person name="Loessner M.J."/>
        </authorList>
    </citation>
    <scope>NUCLEOTIDE SEQUENCE [LARGE SCALE GENOMIC DNA]</scope>
</reference>
<proteinExistence type="predicted"/>
<dbReference type="KEGG" id="vg:14013726"/>
<dbReference type="GeneID" id="14013726"/>
<dbReference type="EMBL" id="HQ728266">
    <property type="protein sequence ID" value="AEJ81557.1"/>
    <property type="molecule type" value="Genomic_DNA"/>
</dbReference>
<protein>
    <submittedName>
        <fullName evidence="1">Gp038</fullName>
    </submittedName>
</protein>